<reference evidence="5" key="2">
    <citation type="journal article" date="2006" name="Curr. Genet.">
        <title>Complete mitochondrial genomes of the three brown algae (Heterokonta: Phaeophyceae) Dictyota dichotoma, Fucus vesiculosus and Desmarestia viridis.</title>
        <authorList>
            <person name="Oudot-Le Secq M.P."/>
            <person name="Loiseaux-de Goer S."/>
            <person name="Stam W.T."/>
            <person name="Olsen J.L."/>
        </authorList>
    </citation>
    <scope>NUCLEOTIDE SEQUENCE</scope>
</reference>
<dbReference type="InterPro" id="IPR027437">
    <property type="entry name" value="Rbsml_uS13_C"/>
</dbReference>
<keyword evidence="2 4" id="KW-0689">Ribosomal protein</keyword>
<organism evidence="5">
    <name type="scientific">Dictyota dichotoma</name>
    <dbReference type="NCBI Taxonomy" id="2876"/>
    <lineage>
        <taxon>Eukaryota</taxon>
        <taxon>Sar</taxon>
        <taxon>Stramenopiles</taxon>
        <taxon>Ochrophyta</taxon>
        <taxon>PX clade</taxon>
        <taxon>Phaeophyceae</taxon>
        <taxon>Dictyotales</taxon>
        <taxon>Dictyotaceae</taxon>
        <taxon>Dictyota</taxon>
    </lineage>
</organism>
<evidence type="ECO:0000256" key="2">
    <source>
        <dbReference type="ARBA" id="ARBA00022980"/>
    </source>
</evidence>
<keyword evidence="5" id="KW-0496">Mitochondrion</keyword>
<dbReference type="PROSITE" id="PS00646">
    <property type="entry name" value="RIBOSOMAL_S13_1"/>
    <property type="match status" value="1"/>
</dbReference>
<name>Q2TUB5_DICDH</name>
<dbReference type="GO" id="GO:0003735">
    <property type="term" value="F:structural constituent of ribosome"/>
    <property type="evidence" value="ECO:0007669"/>
    <property type="project" value="InterPro"/>
</dbReference>
<dbReference type="PROSITE" id="PS50159">
    <property type="entry name" value="RIBOSOMAL_S13_2"/>
    <property type="match status" value="1"/>
</dbReference>
<proteinExistence type="inferred from homology"/>
<dbReference type="EMBL" id="AY500368">
    <property type="protein sequence ID" value="AAS79080.1"/>
    <property type="molecule type" value="Genomic_DNA"/>
</dbReference>
<protein>
    <submittedName>
        <fullName evidence="5">Ribosomal protein S13</fullName>
    </submittedName>
</protein>
<dbReference type="Pfam" id="PF00416">
    <property type="entry name" value="Ribosomal_S13"/>
    <property type="match status" value="1"/>
</dbReference>
<gene>
    <name evidence="5" type="primary">rps13</name>
</gene>
<dbReference type="InterPro" id="IPR001892">
    <property type="entry name" value="Ribosomal_uS13"/>
</dbReference>
<evidence type="ECO:0000313" key="5">
    <source>
        <dbReference type="EMBL" id="AAS79080.1"/>
    </source>
</evidence>
<sequence length="115" mass="13368">MSYIVGTSFSAEKSVLFSLSYIFGIGSYRSRILCNKSGIGLDCRFCDIDYDQIRILENLIEASSFRLGQSLEKYQIERIRRFYGIMCYRGLRHKRGLPVRGQRTHTNAKRRSTVK</sequence>
<dbReference type="AlphaFoldDB" id="Q2TUB5"/>
<dbReference type="GO" id="GO:0003723">
    <property type="term" value="F:RNA binding"/>
    <property type="evidence" value="ECO:0007669"/>
    <property type="project" value="InterPro"/>
</dbReference>
<evidence type="ECO:0000256" key="4">
    <source>
        <dbReference type="RuleBase" id="RU003830"/>
    </source>
</evidence>
<dbReference type="RefSeq" id="YP_448695.1">
    <property type="nucleotide sequence ID" value="NC_007685.1"/>
</dbReference>
<dbReference type="InterPro" id="IPR010979">
    <property type="entry name" value="Ribosomal_uS13-like_H2TH"/>
</dbReference>
<comment type="similarity">
    <text evidence="1 4">Belongs to the universal ribosomal protein uS13 family.</text>
</comment>
<dbReference type="Gene3D" id="4.10.910.10">
    <property type="entry name" value="30s ribosomal protein s13, domain 2"/>
    <property type="match status" value="1"/>
</dbReference>
<dbReference type="PIRSF" id="PIRSF002134">
    <property type="entry name" value="Ribosomal_S13"/>
    <property type="match status" value="1"/>
</dbReference>
<accession>Q2TUB5</accession>
<evidence type="ECO:0000256" key="1">
    <source>
        <dbReference type="ARBA" id="ARBA00008080"/>
    </source>
</evidence>
<dbReference type="GO" id="GO:0006412">
    <property type="term" value="P:translation"/>
    <property type="evidence" value="ECO:0007669"/>
    <property type="project" value="InterPro"/>
</dbReference>
<keyword evidence="3 4" id="KW-0687">Ribonucleoprotein</keyword>
<reference evidence="5" key="1">
    <citation type="submission" date="2003-12" db="EMBL/GenBank/DDBJ databases">
        <authorList>
            <person name="Oudot-Le Secq M.-P."/>
            <person name="Stam W.T."/>
            <person name="Olsen J.L."/>
        </authorList>
    </citation>
    <scope>NUCLEOTIDE SEQUENCE</scope>
</reference>
<dbReference type="InterPro" id="IPR018269">
    <property type="entry name" value="Ribosomal_uS13_CS"/>
</dbReference>
<geneLocation type="mitochondrion" evidence="5"/>
<dbReference type="PANTHER" id="PTHR10871:SF1">
    <property type="entry name" value="SMALL RIBOSOMAL SUBUNIT PROTEIN US13M"/>
    <property type="match status" value="1"/>
</dbReference>
<dbReference type="GO" id="GO:0005829">
    <property type="term" value="C:cytosol"/>
    <property type="evidence" value="ECO:0007669"/>
    <property type="project" value="TreeGrafter"/>
</dbReference>
<dbReference type="SUPFAM" id="SSF46946">
    <property type="entry name" value="S13-like H2TH domain"/>
    <property type="match status" value="1"/>
</dbReference>
<dbReference type="GeneID" id="3860877"/>
<dbReference type="Gene3D" id="1.10.8.50">
    <property type="match status" value="1"/>
</dbReference>
<evidence type="ECO:0000256" key="3">
    <source>
        <dbReference type="ARBA" id="ARBA00023274"/>
    </source>
</evidence>
<dbReference type="PANTHER" id="PTHR10871">
    <property type="entry name" value="30S RIBOSOMAL PROTEIN S13/40S RIBOSOMAL PROTEIN S18"/>
    <property type="match status" value="1"/>
</dbReference>
<dbReference type="GO" id="GO:0015935">
    <property type="term" value="C:small ribosomal subunit"/>
    <property type="evidence" value="ECO:0007669"/>
    <property type="project" value="TreeGrafter"/>
</dbReference>